<evidence type="ECO:0000313" key="3">
    <source>
        <dbReference type="EMBL" id="KAF2599178.1"/>
    </source>
</evidence>
<proteinExistence type="predicted"/>
<evidence type="ECO:0000313" key="2">
    <source>
        <dbReference type="EMBL" id="KAF2564980.1"/>
    </source>
</evidence>
<dbReference type="PANTHER" id="PTHR36330">
    <property type="entry name" value="LIPASE/LIPOOXYGENASE, PLAT/LH2 FAMILY PROTEIN"/>
    <property type="match status" value="1"/>
</dbReference>
<dbReference type="EMBL" id="QGKY02001250">
    <property type="protein sequence ID" value="KAF2564980.1"/>
    <property type="molecule type" value="Genomic_DNA"/>
</dbReference>
<dbReference type="PANTHER" id="PTHR36330:SF2">
    <property type="entry name" value="LIPASE_LIPOOXYGENASE, PLAT_LH2 FAMILY PROTEIN"/>
    <property type="match status" value="1"/>
</dbReference>
<evidence type="ECO:0000313" key="4">
    <source>
        <dbReference type="Proteomes" id="UP000712281"/>
    </source>
</evidence>
<feature type="domain" description="DUF7755" evidence="1">
    <location>
        <begin position="30"/>
        <end position="84"/>
    </location>
</feature>
<protein>
    <recommendedName>
        <fullName evidence="1">DUF7755 domain-containing protein</fullName>
    </recommendedName>
</protein>
<dbReference type="AlphaFoldDB" id="A0A3N6RDK5"/>
<dbReference type="Proteomes" id="UP000712281">
    <property type="component" value="Unassembled WGS sequence"/>
</dbReference>
<dbReference type="InterPro" id="IPR056657">
    <property type="entry name" value="DUF7755"/>
</dbReference>
<dbReference type="EMBL" id="QGKW02000717">
    <property type="protein sequence ID" value="KAF2599178.1"/>
    <property type="molecule type" value="Genomic_DNA"/>
</dbReference>
<sequence length="100" mass="10886">MQDLLRLLPAEEVKLSTENPSFTATESSFLYKVKLQTSNMFGSGISDMNARVLVCLIDDKGDSALQTIPAALSSNDESFKFQRGFLGAELRIVSAPSGIR</sequence>
<accession>A0A3N6RDK5</accession>
<evidence type="ECO:0000259" key="1">
    <source>
        <dbReference type="Pfam" id="PF24938"/>
    </source>
</evidence>
<reference evidence="3" key="1">
    <citation type="submission" date="2019-12" db="EMBL/GenBank/DDBJ databases">
        <title>Genome sequencing and annotation of Brassica cretica.</title>
        <authorList>
            <person name="Studholme D.J."/>
            <person name="Sarris P.F."/>
        </authorList>
    </citation>
    <scope>NUCLEOTIDE SEQUENCE</scope>
    <source>
        <strain evidence="3">PFS-001/15</strain>
        <strain evidence="2">PFS-102/07</strain>
        <tissue evidence="3">Leaf</tissue>
    </source>
</reference>
<gene>
    <name evidence="3" type="ORF">F2Q68_00010173</name>
    <name evidence="2" type="ORF">F2Q70_00017230</name>
</gene>
<dbReference type="Pfam" id="PF24938">
    <property type="entry name" value="DUF7755"/>
    <property type="match status" value="1"/>
</dbReference>
<organism evidence="3 4">
    <name type="scientific">Brassica cretica</name>
    <name type="common">Mustard</name>
    <dbReference type="NCBI Taxonomy" id="69181"/>
    <lineage>
        <taxon>Eukaryota</taxon>
        <taxon>Viridiplantae</taxon>
        <taxon>Streptophyta</taxon>
        <taxon>Embryophyta</taxon>
        <taxon>Tracheophyta</taxon>
        <taxon>Spermatophyta</taxon>
        <taxon>Magnoliopsida</taxon>
        <taxon>eudicotyledons</taxon>
        <taxon>Gunneridae</taxon>
        <taxon>Pentapetalae</taxon>
        <taxon>rosids</taxon>
        <taxon>malvids</taxon>
        <taxon>Brassicales</taxon>
        <taxon>Brassicaceae</taxon>
        <taxon>Brassiceae</taxon>
        <taxon>Brassica</taxon>
    </lineage>
</organism>
<comment type="caution">
    <text evidence="3">The sequence shown here is derived from an EMBL/GenBank/DDBJ whole genome shotgun (WGS) entry which is preliminary data.</text>
</comment>
<name>A0A3N6RDK5_BRACR</name>